<evidence type="ECO:0000313" key="1">
    <source>
        <dbReference type="EMBL" id="KTC69610.1"/>
    </source>
</evidence>
<comment type="caution">
    <text evidence="1">The sequence shown here is derived from an EMBL/GenBank/DDBJ whole genome shotgun (WGS) entry which is preliminary data.</text>
</comment>
<organism evidence="1 2">
    <name type="scientific">Legionella bozemanae</name>
    <name type="common">Fluoribacter bozemanae</name>
    <dbReference type="NCBI Taxonomy" id="447"/>
    <lineage>
        <taxon>Bacteria</taxon>
        <taxon>Pseudomonadati</taxon>
        <taxon>Pseudomonadota</taxon>
        <taxon>Gammaproteobacteria</taxon>
        <taxon>Legionellales</taxon>
        <taxon>Legionellaceae</taxon>
        <taxon>Legionella</taxon>
    </lineage>
</organism>
<evidence type="ECO:0000313" key="2">
    <source>
        <dbReference type="Proteomes" id="UP000054695"/>
    </source>
</evidence>
<name>A0A0W0RF02_LEGBO</name>
<accession>A0A0W0RF02</accession>
<protein>
    <submittedName>
        <fullName evidence="1">Uncharacterized protein</fullName>
    </submittedName>
</protein>
<gene>
    <name evidence="1" type="ORF">Lboz_3126</name>
</gene>
<dbReference type="EMBL" id="LNXU01000045">
    <property type="protein sequence ID" value="KTC69610.1"/>
    <property type="molecule type" value="Genomic_DNA"/>
</dbReference>
<keyword evidence="2" id="KW-1185">Reference proteome</keyword>
<reference evidence="1 2" key="1">
    <citation type="submission" date="2015-11" db="EMBL/GenBank/DDBJ databases">
        <title>Genomic analysis of 38 Legionella species identifies large and diverse effector repertoires.</title>
        <authorList>
            <person name="Burstein D."/>
            <person name="Amaro F."/>
            <person name="Zusman T."/>
            <person name="Lifshitz Z."/>
            <person name="Cohen O."/>
            <person name="Gilbert J.A."/>
            <person name="Pupko T."/>
            <person name="Shuman H.A."/>
            <person name="Segal G."/>
        </authorList>
    </citation>
    <scope>NUCLEOTIDE SEQUENCE [LARGE SCALE GENOMIC DNA]</scope>
    <source>
        <strain evidence="1 2">WIGA</strain>
    </source>
</reference>
<sequence length="73" mass="7476">MVLFLQQPKIRIGGSLPSHGHLSSTLPRRLGVPVQGISANSCAGESISYGNNSKHSLDGAVGGIKVTLASIPP</sequence>
<dbReference type="PATRIC" id="fig|447.4.peg.3337"/>
<dbReference type="STRING" id="447.Lboz_3126"/>
<dbReference type="AlphaFoldDB" id="A0A0W0RF02"/>
<proteinExistence type="predicted"/>
<dbReference type="Proteomes" id="UP000054695">
    <property type="component" value="Unassembled WGS sequence"/>
</dbReference>